<dbReference type="PIRSF" id="PIRSF036298">
    <property type="entry name" value="FDH_4Fe4S"/>
    <property type="match status" value="1"/>
</dbReference>
<dbReference type="Pfam" id="PF13247">
    <property type="entry name" value="Fer4_11"/>
    <property type="match status" value="1"/>
</dbReference>
<dbReference type="CDD" id="cd10559">
    <property type="entry name" value="W-FDH"/>
    <property type="match status" value="1"/>
</dbReference>
<dbReference type="SUPFAM" id="SSF54862">
    <property type="entry name" value="4Fe-4S ferredoxins"/>
    <property type="match status" value="1"/>
</dbReference>
<dbReference type="PANTHER" id="PTHR43545:SF6">
    <property type="entry name" value="FORMATE DEHYDROGENASE, NITRATE-INDUCIBLE, IRON-SULFUR SUBUNIT"/>
    <property type="match status" value="1"/>
</dbReference>
<keyword evidence="3" id="KW-0479">Metal-binding</keyword>
<dbReference type="PROSITE" id="PS51379">
    <property type="entry name" value="4FE4S_FER_2"/>
    <property type="match status" value="1"/>
</dbReference>
<dbReference type="InterPro" id="IPR017896">
    <property type="entry name" value="4Fe4S_Fe-S-bd"/>
</dbReference>
<name>A0ABM8B401_9BACT</name>
<evidence type="ECO:0000256" key="1">
    <source>
        <dbReference type="ARBA" id="ARBA00004196"/>
    </source>
</evidence>
<sequence length="244" mass="27890">MPKTILVDTSRCTACRGCQIACKEWHELPANKTTQYKWGSHQNPQDLNANNYKLVRFNEHLEDGKVRWNFFPDQCRHCDLAPCKEMGDMYIEEAIVKDEETGAVIFTDKTKGFTKEQYEEIKEACPYNIPRRNEKTGVMAKCTMCNDRIHNGMPPACVKVCPTGAMQFGERSDMLKLANARLATLKKEYPKARLADPDEVNVIYLLIDDPENYHEFSVAQAKVGPMSKKQFLATLARPFRAMKA</sequence>
<evidence type="ECO:0000256" key="3">
    <source>
        <dbReference type="ARBA" id="ARBA00022723"/>
    </source>
</evidence>
<evidence type="ECO:0000313" key="9">
    <source>
        <dbReference type="Proteomes" id="UP001317742"/>
    </source>
</evidence>
<dbReference type="InterPro" id="IPR051555">
    <property type="entry name" value="FDH_Electron_Transfer_Unit"/>
</dbReference>
<evidence type="ECO:0000256" key="5">
    <source>
        <dbReference type="ARBA" id="ARBA00023004"/>
    </source>
</evidence>
<reference evidence="8 9" key="1">
    <citation type="submission" date="2022-08" db="EMBL/GenBank/DDBJ databases">
        <title>Genome Sequence of the sulphate-reducing bacterium, Pseudodesulfovibrio sp. SYK.</title>
        <authorList>
            <person name="Kondo R."/>
            <person name="Kataoka T."/>
        </authorList>
    </citation>
    <scope>NUCLEOTIDE SEQUENCE [LARGE SCALE GENOMIC DNA]</scope>
    <source>
        <strain evidence="8 9">SYK</strain>
    </source>
</reference>
<keyword evidence="2" id="KW-0004">4Fe-4S</keyword>
<evidence type="ECO:0000256" key="4">
    <source>
        <dbReference type="ARBA" id="ARBA00022737"/>
    </source>
</evidence>
<feature type="domain" description="4Fe-4S ferredoxin-type" evidence="7">
    <location>
        <begin position="3"/>
        <end position="33"/>
    </location>
</feature>
<keyword evidence="9" id="KW-1185">Reference proteome</keyword>
<evidence type="ECO:0000259" key="7">
    <source>
        <dbReference type="PROSITE" id="PS51379"/>
    </source>
</evidence>
<dbReference type="PANTHER" id="PTHR43545">
    <property type="entry name" value="FORMATE DEHYDROGENASE, NITRATE-INDUCIBLE, IRON-SULFUR SUBUNIT"/>
    <property type="match status" value="1"/>
</dbReference>
<organism evidence="8 9">
    <name type="scientific">Pseudodesulfovibrio nedwellii</name>
    <dbReference type="NCBI Taxonomy" id="2973072"/>
    <lineage>
        <taxon>Bacteria</taxon>
        <taxon>Pseudomonadati</taxon>
        <taxon>Thermodesulfobacteriota</taxon>
        <taxon>Desulfovibrionia</taxon>
        <taxon>Desulfovibrionales</taxon>
        <taxon>Desulfovibrionaceae</taxon>
    </lineage>
</organism>
<proteinExistence type="predicted"/>
<dbReference type="Gene3D" id="3.30.70.20">
    <property type="match status" value="2"/>
</dbReference>
<dbReference type="InterPro" id="IPR014603">
    <property type="entry name" value="Formate_DH_Fe-S_su"/>
</dbReference>
<accession>A0ABM8B401</accession>
<evidence type="ECO:0000313" key="8">
    <source>
        <dbReference type="EMBL" id="BDQ38541.1"/>
    </source>
</evidence>
<keyword evidence="6" id="KW-0411">Iron-sulfur</keyword>
<dbReference type="Proteomes" id="UP001317742">
    <property type="component" value="Chromosome"/>
</dbReference>
<keyword evidence="4" id="KW-0677">Repeat</keyword>
<keyword evidence="5" id="KW-0408">Iron</keyword>
<dbReference type="RefSeq" id="WP_281761037.1">
    <property type="nucleotide sequence ID" value="NZ_AP026709.1"/>
</dbReference>
<evidence type="ECO:0000256" key="2">
    <source>
        <dbReference type="ARBA" id="ARBA00022485"/>
    </source>
</evidence>
<gene>
    <name evidence="8" type="ORF">SYK_29010</name>
</gene>
<protein>
    <submittedName>
        <fullName evidence="8">Formate dehydrogenase 2 subunit beta (Cytochrome c-553)</fullName>
    </submittedName>
</protein>
<dbReference type="EMBL" id="AP026709">
    <property type="protein sequence ID" value="BDQ38541.1"/>
    <property type="molecule type" value="Genomic_DNA"/>
</dbReference>
<comment type="subcellular location">
    <subcellularLocation>
        <location evidence="1">Cell envelope</location>
    </subcellularLocation>
</comment>
<evidence type="ECO:0000256" key="6">
    <source>
        <dbReference type="ARBA" id="ARBA00023014"/>
    </source>
</evidence>